<proteinExistence type="predicted"/>
<dbReference type="AlphaFoldDB" id="A0A4V1LF74"/>
<dbReference type="OrthoDB" id="2323347at2"/>
<organism evidence="1 2">
    <name type="scientific">Levilactobacillus suantsaii</name>
    <dbReference type="NCBI Taxonomy" id="2292255"/>
    <lineage>
        <taxon>Bacteria</taxon>
        <taxon>Bacillati</taxon>
        <taxon>Bacillota</taxon>
        <taxon>Bacilli</taxon>
        <taxon>Lactobacillales</taxon>
        <taxon>Lactobacillaceae</taxon>
        <taxon>Levilactobacillus</taxon>
    </lineage>
</organism>
<reference evidence="1 2" key="1">
    <citation type="submission" date="2018-08" db="EMBL/GenBank/DDBJ databases">
        <title>Lactobacillus suantsai sp. nov., isolated from traditional fermented suan-tsai in Taiwan.</title>
        <authorList>
            <person name="Huang C.-H."/>
        </authorList>
    </citation>
    <scope>NUCLEOTIDE SEQUENCE [LARGE SCALE GENOMIC DNA]</scope>
    <source>
        <strain evidence="1 2">BCRC 12945</strain>
    </source>
</reference>
<gene>
    <name evidence="1" type="ORF">DXH47_09515</name>
</gene>
<dbReference type="InterPro" id="IPR021321">
    <property type="entry name" value="DUF2922"/>
</dbReference>
<dbReference type="Pfam" id="PF11148">
    <property type="entry name" value="DUF2922"/>
    <property type="match status" value="1"/>
</dbReference>
<protein>
    <submittedName>
        <fullName evidence="1">DUF2922 domain-containing protein</fullName>
    </submittedName>
</protein>
<sequence>MKSLELTFKGADHRIKNLRLKYVSADLTAENALAIMAKMADTKLFAKEDVALYATPVSAQVIETTKTPLPAATA</sequence>
<accession>A0A4V1LF74</accession>
<keyword evidence="2" id="KW-1185">Reference proteome</keyword>
<dbReference type="Proteomes" id="UP000290602">
    <property type="component" value="Unassembled WGS sequence"/>
</dbReference>
<dbReference type="EMBL" id="QXIL01000022">
    <property type="protein sequence ID" value="RXI77236.1"/>
    <property type="molecule type" value="Genomic_DNA"/>
</dbReference>
<evidence type="ECO:0000313" key="1">
    <source>
        <dbReference type="EMBL" id="RXI77236.1"/>
    </source>
</evidence>
<comment type="caution">
    <text evidence="1">The sequence shown here is derived from an EMBL/GenBank/DDBJ whole genome shotgun (WGS) entry which is preliminary data.</text>
</comment>
<evidence type="ECO:0000313" key="2">
    <source>
        <dbReference type="Proteomes" id="UP000290602"/>
    </source>
</evidence>
<dbReference type="RefSeq" id="WP_129033088.1">
    <property type="nucleotide sequence ID" value="NZ_CP059603.1"/>
</dbReference>
<name>A0A4V1LF74_9LACO</name>